<dbReference type="GO" id="GO:0003723">
    <property type="term" value="F:RNA binding"/>
    <property type="evidence" value="ECO:0007669"/>
    <property type="project" value="InterPro"/>
</dbReference>
<dbReference type="InParanoid" id="A0A7J7DBU2"/>
<feature type="repeat" description="PPR" evidence="2">
    <location>
        <begin position="52"/>
        <end position="86"/>
    </location>
</feature>
<dbReference type="PANTHER" id="PTHR47926">
    <property type="entry name" value="PENTATRICOPEPTIDE REPEAT-CONTAINING PROTEIN"/>
    <property type="match status" value="1"/>
</dbReference>
<feature type="repeat" description="PPR" evidence="2">
    <location>
        <begin position="223"/>
        <end position="257"/>
    </location>
</feature>
<keyword evidence="1" id="KW-0677">Repeat</keyword>
<name>A0A7J7DBU2_TRIWF</name>
<proteinExistence type="predicted"/>
<dbReference type="EMBL" id="JAAARO010000008">
    <property type="protein sequence ID" value="KAF5743764.1"/>
    <property type="molecule type" value="Genomic_DNA"/>
</dbReference>
<dbReference type="Proteomes" id="UP000593562">
    <property type="component" value="Unassembled WGS sequence"/>
</dbReference>
<evidence type="ECO:0000256" key="1">
    <source>
        <dbReference type="ARBA" id="ARBA00022737"/>
    </source>
</evidence>
<evidence type="ECO:0000256" key="2">
    <source>
        <dbReference type="PROSITE-ProRule" id="PRU00708"/>
    </source>
</evidence>
<dbReference type="AlphaFoldDB" id="A0A7J7DBU2"/>
<comment type="caution">
    <text evidence="3">The sequence shown here is derived from an EMBL/GenBank/DDBJ whole genome shotgun (WGS) entry which is preliminary data.</text>
</comment>
<evidence type="ECO:0000313" key="4">
    <source>
        <dbReference type="Proteomes" id="UP000593562"/>
    </source>
</evidence>
<gene>
    <name evidence="3" type="ORF">HS088_TW08G00351</name>
</gene>
<dbReference type="PROSITE" id="PS51375">
    <property type="entry name" value="PPR"/>
    <property type="match status" value="2"/>
</dbReference>
<protein>
    <submittedName>
        <fullName evidence="3">Pentatricopeptide repeat-containing protein</fullName>
    </submittedName>
</protein>
<keyword evidence="4" id="KW-1185">Reference proteome</keyword>
<dbReference type="Gene3D" id="1.25.40.10">
    <property type="entry name" value="Tetratricopeptide repeat domain"/>
    <property type="match status" value="4"/>
</dbReference>
<dbReference type="FunFam" id="1.25.40.10:FF:000343">
    <property type="entry name" value="Pentatricopeptide repeat-containing protein At3g58590"/>
    <property type="match status" value="1"/>
</dbReference>
<dbReference type="InterPro" id="IPR011990">
    <property type="entry name" value="TPR-like_helical_dom_sf"/>
</dbReference>
<organism evidence="3 4">
    <name type="scientific">Tripterygium wilfordii</name>
    <name type="common">Thunder God vine</name>
    <dbReference type="NCBI Taxonomy" id="458696"/>
    <lineage>
        <taxon>Eukaryota</taxon>
        <taxon>Viridiplantae</taxon>
        <taxon>Streptophyta</taxon>
        <taxon>Embryophyta</taxon>
        <taxon>Tracheophyta</taxon>
        <taxon>Spermatophyta</taxon>
        <taxon>Magnoliopsida</taxon>
        <taxon>eudicotyledons</taxon>
        <taxon>Gunneridae</taxon>
        <taxon>Pentapetalae</taxon>
        <taxon>rosids</taxon>
        <taxon>fabids</taxon>
        <taxon>Celastrales</taxon>
        <taxon>Celastraceae</taxon>
        <taxon>Tripterygium</taxon>
    </lineage>
</organism>
<dbReference type="GO" id="GO:0009451">
    <property type="term" value="P:RNA modification"/>
    <property type="evidence" value="ECO:0007669"/>
    <property type="project" value="InterPro"/>
</dbReference>
<sequence>MSLTLGTQVHGHVMKLGFAEDIFSQNNLIKMYKKFGVLDDGFKLFDEMPYRNLVSWTLIISGAIQLGHFEVGVEMFMEMTRTGLVPNEFAFGSVMKACTSMGASDFGSCVHCFALKIGLEINPFVGCSILNFYAKLGDIVAGERIFEGLNYVDIGCWNSMIGGYAQCGYGLEAVNIVSSMRWDRITMDKFTFVNVLQGCTDLGDMDIGKQIHGLILRSEMEFDTSVMNALMHMYFENGGRNSAWKVFRRMLNKDVVSWNTVFGGACQYEDSGEVARLYHEFIGTGMRPNYVTFSGLFRRCAQLCDLNLGLQFFCHALCFGFFNEYTVACSLINMFAQCGTMEMACLVFESGLLTDITPWNELISGHNLNYHEIEALQIFCKLWELGVEANEFTFCSILESCSRSEDWQMCRQIHAAIIKSGFVYQGYVCNSLVECYIKLGLLDESFKLFCCNEKLDIACWGMMVSALVHQGYSCEAISRINRILILLEKNFLTSIVQQKMKVFSYCFVLLQPAKYQPPDLVFQVLNSGYKLGRGQQLFCI</sequence>
<dbReference type="InterPro" id="IPR046960">
    <property type="entry name" value="PPR_At4g14850-like_plant"/>
</dbReference>
<dbReference type="Pfam" id="PF13041">
    <property type="entry name" value="PPR_2"/>
    <property type="match status" value="1"/>
</dbReference>
<dbReference type="NCBIfam" id="TIGR00756">
    <property type="entry name" value="PPR"/>
    <property type="match status" value="1"/>
</dbReference>
<accession>A0A7J7DBU2</accession>
<dbReference type="InterPro" id="IPR002885">
    <property type="entry name" value="PPR_rpt"/>
</dbReference>
<dbReference type="Pfam" id="PF01535">
    <property type="entry name" value="PPR"/>
    <property type="match status" value="3"/>
</dbReference>
<evidence type="ECO:0000313" key="3">
    <source>
        <dbReference type="EMBL" id="KAF5743764.1"/>
    </source>
</evidence>
<dbReference type="FunFam" id="1.25.40.10:FF:000196">
    <property type="entry name" value="Pentatricopeptide repeat-containing protein At4g14850"/>
    <property type="match status" value="1"/>
</dbReference>
<reference evidence="3 4" key="1">
    <citation type="journal article" date="2020" name="Nat. Commun.">
        <title>Genome of Tripterygium wilfordii and identification of cytochrome P450 involved in triptolide biosynthesis.</title>
        <authorList>
            <person name="Tu L."/>
            <person name="Su P."/>
            <person name="Zhang Z."/>
            <person name="Gao L."/>
            <person name="Wang J."/>
            <person name="Hu T."/>
            <person name="Zhou J."/>
            <person name="Zhang Y."/>
            <person name="Zhao Y."/>
            <person name="Liu Y."/>
            <person name="Song Y."/>
            <person name="Tong Y."/>
            <person name="Lu Y."/>
            <person name="Yang J."/>
            <person name="Xu C."/>
            <person name="Jia M."/>
            <person name="Peters R.J."/>
            <person name="Huang L."/>
            <person name="Gao W."/>
        </authorList>
    </citation>
    <scope>NUCLEOTIDE SEQUENCE [LARGE SCALE GENOMIC DNA]</scope>
    <source>
        <strain evidence="4">cv. XIE 37</strain>
        <tissue evidence="3">Leaf</tissue>
    </source>
</reference>